<dbReference type="Pfam" id="PF00082">
    <property type="entry name" value="Peptidase_S8"/>
    <property type="match status" value="1"/>
</dbReference>
<dbReference type="InterPro" id="IPR015500">
    <property type="entry name" value="Peptidase_S8_subtilisin-rel"/>
</dbReference>
<dbReference type="GO" id="GO:0006508">
    <property type="term" value="P:proteolysis"/>
    <property type="evidence" value="ECO:0007669"/>
    <property type="project" value="UniProtKB-KW"/>
</dbReference>
<feature type="domain" description="Peptidase S8/S53" evidence="7">
    <location>
        <begin position="162"/>
        <end position="367"/>
    </location>
</feature>
<dbReference type="GO" id="GO:0005615">
    <property type="term" value="C:extracellular space"/>
    <property type="evidence" value="ECO:0007669"/>
    <property type="project" value="TreeGrafter"/>
</dbReference>
<dbReference type="InterPro" id="IPR023828">
    <property type="entry name" value="Peptidase_S8_Ser-AS"/>
</dbReference>
<sequence length="391" mass="39850">MGVAALASCTPDAMNEGIESNLSDVVRYENGSIIPNQYIVVLRSQGEMFKTNPQDMSFDEAQRTVQQAAEDITNRNNLSAGKIAHVYGKAIVGFSMELTQEELVRLKEDDAIDYIESDKFIALAPGGKGKPGGGGGTAPQVTPWGITRVGGAADGTGLRAWIIDSGIDQDHPDLNVNTALSQSFLSGNQSTNPDDQNGHGTHVAGTVAAIDNAEGVVGVAAGAEVVSVRVLDRRGNGSLSGVIAGVNYVAGNASSNDVANMSLGGGISTSLDAAVLSASSACPFVLAAGNDGIDANNSSPARVNGPNIYTVSATDANDNFAYFSNYGNPPVDYAAPGVSIESTYKGGGYSTLSGTSMAAPHVAGIVLLGNVNSSGSANNDPDGNADPIAHQ</sequence>
<dbReference type="InterPro" id="IPR036852">
    <property type="entry name" value="Peptidase_S8/S53_dom_sf"/>
</dbReference>
<dbReference type="PROSITE" id="PS51892">
    <property type="entry name" value="SUBTILASE"/>
    <property type="match status" value="1"/>
</dbReference>
<keyword evidence="10" id="KW-1185">Reference proteome</keyword>
<dbReference type="Proteomes" id="UP000468650">
    <property type="component" value="Unassembled WGS sequence"/>
</dbReference>
<evidence type="ECO:0000259" key="8">
    <source>
        <dbReference type="Pfam" id="PF05922"/>
    </source>
</evidence>
<dbReference type="OrthoDB" id="9798386at2"/>
<evidence type="ECO:0000313" key="9">
    <source>
        <dbReference type="EMBL" id="KAB2810038.1"/>
    </source>
</evidence>
<keyword evidence="4 5" id="KW-0720">Serine protease</keyword>
<dbReference type="PRINTS" id="PR00723">
    <property type="entry name" value="SUBTILISIN"/>
</dbReference>
<dbReference type="InterPro" id="IPR050131">
    <property type="entry name" value="Peptidase_S8_subtilisin-like"/>
</dbReference>
<dbReference type="SUPFAM" id="SSF54897">
    <property type="entry name" value="Protease propeptides/inhibitors"/>
    <property type="match status" value="1"/>
</dbReference>
<dbReference type="PROSITE" id="PS00136">
    <property type="entry name" value="SUBTILASE_ASP"/>
    <property type="match status" value="1"/>
</dbReference>
<dbReference type="SUPFAM" id="SSF52743">
    <property type="entry name" value="Subtilisin-like"/>
    <property type="match status" value="1"/>
</dbReference>
<feature type="active site" description="Charge relay system" evidence="5">
    <location>
        <position position="356"/>
    </location>
</feature>
<dbReference type="PANTHER" id="PTHR43806:SF11">
    <property type="entry name" value="CEREVISIN-RELATED"/>
    <property type="match status" value="1"/>
</dbReference>
<accession>A0A6N6RKY6</accession>
<organism evidence="9 10">
    <name type="scientific">Phaeocystidibacter luteus</name>
    <dbReference type="NCBI Taxonomy" id="911197"/>
    <lineage>
        <taxon>Bacteria</taxon>
        <taxon>Pseudomonadati</taxon>
        <taxon>Bacteroidota</taxon>
        <taxon>Flavobacteriia</taxon>
        <taxon>Flavobacteriales</taxon>
        <taxon>Phaeocystidibacteraceae</taxon>
        <taxon>Phaeocystidibacter</taxon>
    </lineage>
</organism>
<keyword evidence="3 5" id="KW-0378">Hydrolase</keyword>
<dbReference type="PROSITE" id="PS00138">
    <property type="entry name" value="SUBTILASE_SER"/>
    <property type="match status" value="1"/>
</dbReference>
<comment type="caution">
    <text evidence="9">The sequence shown here is derived from an EMBL/GenBank/DDBJ whole genome shotgun (WGS) entry which is preliminary data.</text>
</comment>
<dbReference type="PROSITE" id="PS00137">
    <property type="entry name" value="SUBTILASE_HIS"/>
    <property type="match status" value="1"/>
</dbReference>
<dbReference type="AlphaFoldDB" id="A0A6N6RKY6"/>
<evidence type="ECO:0000259" key="7">
    <source>
        <dbReference type="Pfam" id="PF00082"/>
    </source>
</evidence>
<dbReference type="InterPro" id="IPR022398">
    <property type="entry name" value="Peptidase_S8_His-AS"/>
</dbReference>
<dbReference type="Gene3D" id="3.30.70.80">
    <property type="entry name" value="Peptidase S8 propeptide/proteinase inhibitor I9"/>
    <property type="match status" value="1"/>
</dbReference>
<dbReference type="Pfam" id="PF05922">
    <property type="entry name" value="Inhibitor_I9"/>
    <property type="match status" value="1"/>
</dbReference>
<keyword evidence="2 5" id="KW-0645">Protease</keyword>
<comment type="similarity">
    <text evidence="1 5 6">Belongs to the peptidase S8 family.</text>
</comment>
<dbReference type="EMBL" id="WBVO01000006">
    <property type="protein sequence ID" value="KAB2810038.1"/>
    <property type="molecule type" value="Genomic_DNA"/>
</dbReference>
<evidence type="ECO:0000256" key="5">
    <source>
        <dbReference type="PROSITE-ProRule" id="PRU01240"/>
    </source>
</evidence>
<evidence type="ECO:0000256" key="6">
    <source>
        <dbReference type="RuleBase" id="RU003355"/>
    </source>
</evidence>
<dbReference type="InterPro" id="IPR010259">
    <property type="entry name" value="S8pro/Inhibitor_I9"/>
</dbReference>
<proteinExistence type="inferred from homology"/>
<dbReference type="GO" id="GO:0004252">
    <property type="term" value="F:serine-type endopeptidase activity"/>
    <property type="evidence" value="ECO:0007669"/>
    <property type="project" value="UniProtKB-UniRule"/>
</dbReference>
<evidence type="ECO:0000256" key="3">
    <source>
        <dbReference type="ARBA" id="ARBA00022801"/>
    </source>
</evidence>
<reference evidence="9 10" key="1">
    <citation type="submission" date="2019-09" db="EMBL/GenBank/DDBJ databases">
        <title>Genomes of family Cryomorphaceae.</title>
        <authorList>
            <person name="Bowman J.P."/>
        </authorList>
    </citation>
    <scope>NUCLEOTIDE SEQUENCE [LARGE SCALE GENOMIC DNA]</scope>
    <source>
        <strain evidence="9 10">LMG 25704</strain>
    </source>
</reference>
<evidence type="ECO:0000256" key="1">
    <source>
        <dbReference type="ARBA" id="ARBA00011073"/>
    </source>
</evidence>
<evidence type="ECO:0000313" key="10">
    <source>
        <dbReference type="Proteomes" id="UP000468650"/>
    </source>
</evidence>
<dbReference type="InterPro" id="IPR037045">
    <property type="entry name" value="S8pro/Inhibitor_I9_sf"/>
</dbReference>
<protein>
    <submittedName>
        <fullName evidence="9">S8 family serine peptidase</fullName>
    </submittedName>
</protein>
<evidence type="ECO:0000256" key="4">
    <source>
        <dbReference type="ARBA" id="ARBA00022825"/>
    </source>
</evidence>
<feature type="active site" description="Charge relay system" evidence="5">
    <location>
        <position position="199"/>
    </location>
</feature>
<evidence type="ECO:0000256" key="2">
    <source>
        <dbReference type="ARBA" id="ARBA00022670"/>
    </source>
</evidence>
<dbReference type="Gene3D" id="3.40.50.200">
    <property type="entry name" value="Peptidase S8/S53 domain"/>
    <property type="match status" value="1"/>
</dbReference>
<dbReference type="InterPro" id="IPR023827">
    <property type="entry name" value="Peptidase_S8_Asp-AS"/>
</dbReference>
<dbReference type="PANTHER" id="PTHR43806">
    <property type="entry name" value="PEPTIDASE S8"/>
    <property type="match status" value="1"/>
</dbReference>
<feature type="active site" description="Charge relay system" evidence="5">
    <location>
        <position position="164"/>
    </location>
</feature>
<gene>
    <name evidence="9" type="ORF">F8C67_08660</name>
</gene>
<name>A0A6N6RKY6_9FLAO</name>
<dbReference type="InterPro" id="IPR000209">
    <property type="entry name" value="Peptidase_S8/S53_dom"/>
</dbReference>
<feature type="domain" description="Inhibitor I9" evidence="8">
    <location>
        <begin position="37"/>
        <end position="122"/>
    </location>
</feature>